<dbReference type="HOGENOM" id="CLU_3105868_0_0_1"/>
<dbReference type="Proteomes" id="UP000054549">
    <property type="component" value="Unassembled WGS sequence"/>
</dbReference>
<accession>A0A0C2TS09</accession>
<evidence type="ECO:0000313" key="2">
    <source>
        <dbReference type="EMBL" id="KIL70059.1"/>
    </source>
</evidence>
<keyword evidence="3" id="KW-1185">Reference proteome</keyword>
<feature type="compositionally biased region" description="Basic and acidic residues" evidence="1">
    <location>
        <begin position="22"/>
        <end position="35"/>
    </location>
</feature>
<reference evidence="2 3" key="1">
    <citation type="submission" date="2014-04" db="EMBL/GenBank/DDBJ databases">
        <title>Evolutionary Origins and Diversification of the Mycorrhizal Mutualists.</title>
        <authorList>
            <consortium name="DOE Joint Genome Institute"/>
            <consortium name="Mycorrhizal Genomics Consortium"/>
            <person name="Kohler A."/>
            <person name="Kuo A."/>
            <person name="Nagy L.G."/>
            <person name="Floudas D."/>
            <person name="Copeland A."/>
            <person name="Barry K.W."/>
            <person name="Cichocki N."/>
            <person name="Veneault-Fourrey C."/>
            <person name="LaButti K."/>
            <person name="Lindquist E.A."/>
            <person name="Lipzen A."/>
            <person name="Lundell T."/>
            <person name="Morin E."/>
            <person name="Murat C."/>
            <person name="Riley R."/>
            <person name="Ohm R."/>
            <person name="Sun H."/>
            <person name="Tunlid A."/>
            <person name="Henrissat B."/>
            <person name="Grigoriev I.V."/>
            <person name="Hibbett D.S."/>
            <person name="Martin F."/>
        </authorList>
    </citation>
    <scope>NUCLEOTIDE SEQUENCE [LARGE SCALE GENOMIC DNA]</scope>
    <source>
        <strain evidence="2 3">Koide BX008</strain>
    </source>
</reference>
<dbReference type="AlphaFoldDB" id="A0A0C2TS09"/>
<proteinExistence type="predicted"/>
<dbReference type="InParanoid" id="A0A0C2TS09"/>
<organism evidence="2 3">
    <name type="scientific">Amanita muscaria (strain Koide BX008)</name>
    <dbReference type="NCBI Taxonomy" id="946122"/>
    <lineage>
        <taxon>Eukaryota</taxon>
        <taxon>Fungi</taxon>
        <taxon>Dikarya</taxon>
        <taxon>Basidiomycota</taxon>
        <taxon>Agaricomycotina</taxon>
        <taxon>Agaricomycetes</taxon>
        <taxon>Agaricomycetidae</taxon>
        <taxon>Agaricales</taxon>
        <taxon>Pluteineae</taxon>
        <taxon>Amanitaceae</taxon>
        <taxon>Amanita</taxon>
    </lineage>
</organism>
<name>A0A0C2TS09_AMAMK</name>
<sequence length="51" mass="5886">MGIKERLVVRWESPRALAHLPEPKRTTRVARHQDGSYEVGKNGSPYVSRRL</sequence>
<gene>
    <name evidence="2" type="ORF">M378DRAFT_156115</name>
</gene>
<evidence type="ECO:0000256" key="1">
    <source>
        <dbReference type="SAM" id="MobiDB-lite"/>
    </source>
</evidence>
<protein>
    <submittedName>
        <fullName evidence="2">Uncharacterized protein</fullName>
    </submittedName>
</protein>
<feature type="region of interest" description="Disordered" evidence="1">
    <location>
        <begin position="22"/>
        <end position="51"/>
    </location>
</feature>
<evidence type="ECO:0000313" key="3">
    <source>
        <dbReference type="Proteomes" id="UP000054549"/>
    </source>
</evidence>
<dbReference type="EMBL" id="KN818224">
    <property type="protein sequence ID" value="KIL70059.1"/>
    <property type="molecule type" value="Genomic_DNA"/>
</dbReference>